<feature type="region of interest" description="Disordered" evidence="1">
    <location>
        <begin position="39"/>
        <end position="81"/>
    </location>
</feature>
<dbReference type="EMBL" id="JBJQOH010000003">
    <property type="protein sequence ID" value="KAL3691549.1"/>
    <property type="molecule type" value="Genomic_DNA"/>
</dbReference>
<evidence type="ECO:0000313" key="2">
    <source>
        <dbReference type="EMBL" id="KAL3691549.1"/>
    </source>
</evidence>
<comment type="caution">
    <text evidence="2">The sequence shown here is derived from an EMBL/GenBank/DDBJ whole genome shotgun (WGS) entry which is preliminary data.</text>
</comment>
<evidence type="ECO:0000256" key="1">
    <source>
        <dbReference type="SAM" id="MobiDB-lite"/>
    </source>
</evidence>
<reference evidence="2 3" key="1">
    <citation type="submission" date="2024-09" db="EMBL/GenBank/DDBJ databases">
        <title>Chromosome-scale assembly of Riccia sorocarpa.</title>
        <authorList>
            <person name="Paukszto L."/>
        </authorList>
    </citation>
    <scope>NUCLEOTIDE SEQUENCE [LARGE SCALE GENOMIC DNA]</scope>
    <source>
        <strain evidence="2">LP-2024</strain>
        <tissue evidence="2">Aerial parts of the thallus</tissue>
    </source>
</reference>
<dbReference type="AlphaFoldDB" id="A0ABD3HQD8"/>
<evidence type="ECO:0000313" key="3">
    <source>
        <dbReference type="Proteomes" id="UP001633002"/>
    </source>
</evidence>
<organism evidence="2 3">
    <name type="scientific">Riccia sorocarpa</name>
    <dbReference type="NCBI Taxonomy" id="122646"/>
    <lineage>
        <taxon>Eukaryota</taxon>
        <taxon>Viridiplantae</taxon>
        <taxon>Streptophyta</taxon>
        <taxon>Embryophyta</taxon>
        <taxon>Marchantiophyta</taxon>
        <taxon>Marchantiopsida</taxon>
        <taxon>Marchantiidae</taxon>
        <taxon>Marchantiales</taxon>
        <taxon>Ricciaceae</taxon>
        <taxon>Riccia</taxon>
    </lineage>
</organism>
<gene>
    <name evidence="2" type="ORF">R1sor_005200</name>
</gene>
<dbReference type="Proteomes" id="UP001633002">
    <property type="component" value="Unassembled WGS sequence"/>
</dbReference>
<sequence>MLEKRRKRRCARVVEGEARSSTIGPGERWARVFEDEARASTIGPGEQGGEDQAERRQRGTVIEIPSLDEDAEEATDVHKLK</sequence>
<name>A0ABD3HQD8_9MARC</name>
<accession>A0ABD3HQD8</accession>
<keyword evidence="3" id="KW-1185">Reference proteome</keyword>
<proteinExistence type="predicted"/>
<protein>
    <submittedName>
        <fullName evidence="2">Uncharacterized protein</fullName>
    </submittedName>
</protein>